<evidence type="ECO:0000313" key="3">
    <source>
        <dbReference type="Proteomes" id="UP000808914"/>
    </source>
</evidence>
<proteinExistence type="predicted"/>
<evidence type="ECO:0000313" key="2">
    <source>
        <dbReference type="EMBL" id="MBM7644802.1"/>
    </source>
</evidence>
<gene>
    <name evidence="2" type="ORF">JOD45_001009</name>
</gene>
<evidence type="ECO:0008006" key="4">
    <source>
        <dbReference type="Google" id="ProtNLM"/>
    </source>
</evidence>
<dbReference type="RefSeq" id="WP_205002755.1">
    <property type="nucleotide sequence ID" value="NZ_JAFBER010000004.1"/>
</dbReference>
<dbReference type="Pfam" id="PF14034">
    <property type="entry name" value="Spore_YtrH"/>
    <property type="match status" value="1"/>
</dbReference>
<name>A0ABS2PXQ1_9BACL</name>
<reference evidence="2 3" key="1">
    <citation type="submission" date="2021-01" db="EMBL/GenBank/DDBJ databases">
        <title>Genomic Encyclopedia of Type Strains, Phase IV (KMG-IV): sequencing the most valuable type-strain genomes for metagenomic binning, comparative biology and taxonomic classification.</title>
        <authorList>
            <person name="Goeker M."/>
        </authorList>
    </citation>
    <scope>NUCLEOTIDE SEQUENCE [LARGE SCALE GENOMIC DNA]</scope>
    <source>
        <strain evidence="2 3">DSM 28236</strain>
    </source>
</reference>
<keyword evidence="1" id="KW-0472">Membrane</keyword>
<dbReference type="PROSITE" id="PS51257">
    <property type="entry name" value="PROKAR_LIPOPROTEIN"/>
    <property type="match status" value="1"/>
</dbReference>
<dbReference type="EMBL" id="JAFBER010000004">
    <property type="protein sequence ID" value="MBM7644802.1"/>
    <property type="molecule type" value="Genomic_DNA"/>
</dbReference>
<feature type="transmembrane region" description="Helical" evidence="1">
    <location>
        <begin position="84"/>
        <end position="105"/>
    </location>
</feature>
<keyword evidence="1" id="KW-0812">Transmembrane</keyword>
<keyword evidence="3" id="KW-1185">Reference proteome</keyword>
<protein>
    <recommendedName>
        <fullName evidence="4">Sporulation protein YtrH</fullName>
    </recommendedName>
</protein>
<dbReference type="Proteomes" id="UP000808914">
    <property type="component" value="Unassembled WGS sequence"/>
</dbReference>
<keyword evidence="1" id="KW-1133">Transmembrane helix</keyword>
<comment type="caution">
    <text evidence="2">The sequence shown here is derived from an EMBL/GenBank/DDBJ whole genome shotgun (WGS) entry which is preliminary data.</text>
</comment>
<evidence type="ECO:0000256" key="1">
    <source>
        <dbReference type="SAM" id="Phobius"/>
    </source>
</evidence>
<organism evidence="2 3">
    <name type="scientific">Scopulibacillus daqui</name>
    <dbReference type="NCBI Taxonomy" id="1469162"/>
    <lineage>
        <taxon>Bacteria</taxon>
        <taxon>Bacillati</taxon>
        <taxon>Bacillota</taxon>
        <taxon>Bacilli</taxon>
        <taxon>Bacillales</taxon>
        <taxon>Sporolactobacillaceae</taxon>
        <taxon>Scopulibacillus</taxon>
    </lineage>
</organism>
<sequence length="110" mass="11998">MDFRTFATMAIMNFFISFGVLIGGCFIGGIGAFLVSRPPLSEMNNLAANMKIWAIVTAIGGTFDTIERLEKGFLDGTPSEVVKHLLLIASAMTGAHTATMIVHWFTQREL</sequence>
<accession>A0ABS2PXQ1</accession>
<dbReference type="InterPro" id="IPR025689">
    <property type="entry name" value="Spore_YtrH"/>
</dbReference>
<feature type="transmembrane region" description="Helical" evidence="1">
    <location>
        <begin position="12"/>
        <end position="34"/>
    </location>
</feature>